<name>A0A1B6GPG3_9HEMI</name>
<accession>A0A1B6GPG3</accession>
<dbReference type="GO" id="GO:0007131">
    <property type="term" value="P:reciprocal meiotic recombination"/>
    <property type="evidence" value="ECO:0007669"/>
    <property type="project" value="TreeGrafter"/>
</dbReference>
<dbReference type="AlphaFoldDB" id="A0A1B6GPG3"/>
<dbReference type="InterPro" id="IPR036915">
    <property type="entry name" value="Cyclin-like_sf"/>
</dbReference>
<dbReference type="GO" id="GO:0035861">
    <property type="term" value="C:site of double-strand break"/>
    <property type="evidence" value="ECO:0007669"/>
    <property type="project" value="TreeGrafter"/>
</dbReference>
<dbReference type="Gene3D" id="1.10.472.10">
    <property type="entry name" value="Cyclin-like"/>
    <property type="match status" value="1"/>
</dbReference>
<sequence length="281" mass="33010">MDQLTDWFNALQMTNEQIKEERGDTHPYQAVTTPVVELIYLMCSLFELPTEVRYLSVEIFDRFASLHFQDLHSRVWKEDLDLAREQWKKVEEKLREQTPLRILSCIQIASKFVLHSKALKPKEIQSYLRTEGMEYTLKMIISSEMRVWKTLNFRIYIPTVMTYVDLLLEQLGVPPQSDPSCVSVHERAALFTDLAYLYHHEIYKKLFYLSTGRWDPTPTEKRRFRPTECDTLYRASALVALTLTVALRDPGDVYLRLGNLTQLLPKDIQILAEVINQVIMF</sequence>
<dbReference type="Pfam" id="PF00134">
    <property type="entry name" value="Cyclin_N"/>
    <property type="match status" value="1"/>
</dbReference>
<dbReference type="SUPFAM" id="SSF47954">
    <property type="entry name" value="Cyclin-like"/>
    <property type="match status" value="1"/>
</dbReference>
<evidence type="ECO:0000313" key="2">
    <source>
        <dbReference type="EMBL" id="JAS64299.1"/>
    </source>
</evidence>
<proteinExistence type="predicted"/>
<dbReference type="PANTHER" id="PTHR21615:SF2">
    <property type="entry name" value="CYCLIN N-TERMINAL DOMAIN-CONTAINING PROTEIN 1"/>
    <property type="match status" value="1"/>
</dbReference>
<protein>
    <recommendedName>
        <fullName evidence="1">Cyclin N-terminal domain-containing protein</fullName>
    </recommendedName>
</protein>
<dbReference type="PANTHER" id="PTHR21615">
    <property type="entry name" value="CYCLIN N-TERMINAL DOMAIN-CONTAINING PROTEIN 1"/>
    <property type="match status" value="1"/>
</dbReference>
<gene>
    <name evidence="2" type="ORF">g.7240</name>
</gene>
<evidence type="ECO:0000259" key="1">
    <source>
        <dbReference type="Pfam" id="PF00134"/>
    </source>
</evidence>
<reference evidence="2" key="1">
    <citation type="submission" date="2015-11" db="EMBL/GenBank/DDBJ databases">
        <title>De novo transcriptome assembly of four potential Pierce s Disease insect vectors from Arizona vineyards.</title>
        <authorList>
            <person name="Tassone E.E."/>
        </authorList>
    </citation>
    <scope>NUCLEOTIDE SEQUENCE</scope>
</reference>
<dbReference type="CDD" id="cd20541">
    <property type="entry name" value="CYCLIN_CNTD1"/>
    <property type="match status" value="1"/>
</dbReference>
<dbReference type="EMBL" id="GECZ01005470">
    <property type="protein sequence ID" value="JAS64299.1"/>
    <property type="molecule type" value="Transcribed_RNA"/>
</dbReference>
<dbReference type="InterPro" id="IPR006671">
    <property type="entry name" value="Cyclin_N"/>
</dbReference>
<organism evidence="2">
    <name type="scientific">Cuerna arida</name>
    <dbReference type="NCBI Taxonomy" id="1464854"/>
    <lineage>
        <taxon>Eukaryota</taxon>
        <taxon>Metazoa</taxon>
        <taxon>Ecdysozoa</taxon>
        <taxon>Arthropoda</taxon>
        <taxon>Hexapoda</taxon>
        <taxon>Insecta</taxon>
        <taxon>Pterygota</taxon>
        <taxon>Neoptera</taxon>
        <taxon>Paraneoptera</taxon>
        <taxon>Hemiptera</taxon>
        <taxon>Auchenorrhyncha</taxon>
        <taxon>Membracoidea</taxon>
        <taxon>Cicadellidae</taxon>
        <taxon>Cicadellinae</taxon>
        <taxon>Proconiini</taxon>
        <taxon>Cuerna</taxon>
    </lineage>
</organism>
<feature type="domain" description="Cyclin N-terminal" evidence="1">
    <location>
        <begin position="34"/>
        <end position="155"/>
    </location>
</feature>